<evidence type="ECO:0000313" key="3">
    <source>
        <dbReference type="Proteomes" id="UP000663829"/>
    </source>
</evidence>
<dbReference type="EMBL" id="CAJOBC010004047">
    <property type="protein sequence ID" value="CAF3812402.1"/>
    <property type="molecule type" value="Genomic_DNA"/>
</dbReference>
<comment type="caution">
    <text evidence="1">The sequence shown here is derived from an EMBL/GenBank/DDBJ whole genome shotgun (WGS) entry which is preliminary data.</text>
</comment>
<evidence type="ECO:0000313" key="1">
    <source>
        <dbReference type="EMBL" id="CAF1042227.1"/>
    </source>
</evidence>
<accession>A0A814JUS7</accession>
<name>A0A814JUS7_9BILA</name>
<dbReference type="OrthoDB" id="10037497at2759"/>
<gene>
    <name evidence="1" type="ORF">GPM918_LOCUS15839</name>
    <name evidence="2" type="ORF">SRO942_LOCUS15839</name>
</gene>
<dbReference type="Proteomes" id="UP000681722">
    <property type="component" value="Unassembled WGS sequence"/>
</dbReference>
<dbReference type="Proteomes" id="UP000663829">
    <property type="component" value="Unassembled WGS sequence"/>
</dbReference>
<protein>
    <submittedName>
        <fullName evidence="1">Uncharacterized protein</fullName>
    </submittedName>
</protein>
<dbReference type="AlphaFoldDB" id="A0A814JUS7"/>
<evidence type="ECO:0000313" key="2">
    <source>
        <dbReference type="EMBL" id="CAF3812402.1"/>
    </source>
</evidence>
<proteinExistence type="predicted"/>
<keyword evidence="3" id="KW-1185">Reference proteome</keyword>
<reference evidence="1" key="1">
    <citation type="submission" date="2021-02" db="EMBL/GenBank/DDBJ databases">
        <authorList>
            <person name="Nowell W R."/>
        </authorList>
    </citation>
    <scope>NUCLEOTIDE SEQUENCE</scope>
</reference>
<dbReference type="EMBL" id="CAJNOQ010004047">
    <property type="protein sequence ID" value="CAF1042227.1"/>
    <property type="molecule type" value="Genomic_DNA"/>
</dbReference>
<sequence length="175" mass="20311">MAAVELAGRIRSDGGECRDGAAVELSSLSRFEKDDDGRCLGDDYEDIIDYFEETYIGRLRPNQTRRQPKFGIDFWNMYHRTTEAVMRTNNVAEAYHRRIGSVFQYSHPTLWCFLEKLIEEENATHMDILHINADQAPKLKSKRNERFEKRLLNIISNPHAYVLKQLDSIASNISL</sequence>
<organism evidence="1 3">
    <name type="scientific">Didymodactylos carnosus</name>
    <dbReference type="NCBI Taxonomy" id="1234261"/>
    <lineage>
        <taxon>Eukaryota</taxon>
        <taxon>Metazoa</taxon>
        <taxon>Spiralia</taxon>
        <taxon>Gnathifera</taxon>
        <taxon>Rotifera</taxon>
        <taxon>Eurotatoria</taxon>
        <taxon>Bdelloidea</taxon>
        <taxon>Philodinida</taxon>
        <taxon>Philodinidae</taxon>
        <taxon>Didymodactylos</taxon>
    </lineage>
</organism>